<dbReference type="STRING" id="28094.SAMN06295900_101380"/>
<keyword evidence="2" id="KW-0119">Carbohydrate metabolism</keyword>
<evidence type="ECO:0000313" key="5">
    <source>
        <dbReference type="Proteomes" id="UP000192911"/>
    </source>
</evidence>
<dbReference type="PANTHER" id="PTHR30344:SF1">
    <property type="entry name" value="6-PHOSPHOGLUCONOLACTONASE"/>
    <property type="match status" value="1"/>
</dbReference>
<dbReference type="Gene3D" id="2.130.10.10">
    <property type="entry name" value="YVTN repeat-like/Quinoprotein amine dehydrogenase"/>
    <property type="match status" value="1"/>
</dbReference>
<dbReference type="SUPFAM" id="SSF50956">
    <property type="entry name" value="Thermostable phytase (3-phytase)"/>
    <property type="match status" value="1"/>
</dbReference>
<organism evidence="4 5">
    <name type="scientific">Trinickia caryophylli</name>
    <name type="common">Paraburkholderia caryophylli</name>
    <dbReference type="NCBI Taxonomy" id="28094"/>
    <lineage>
        <taxon>Bacteria</taxon>
        <taxon>Pseudomonadati</taxon>
        <taxon>Pseudomonadota</taxon>
        <taxon>Betaproteobacteria</taxon>
        <taxon>Burkholderiales</taxon>
        <taxon>Burkholderiaceae</taxon>
        <taxon>Trinickia</taxon>
    </lineage>
</organism>
<keyword evidence="5" id="KW-1185">Reference proteome</keyword>
<gene>
    <name evidence="4" type="ORF">SAMN06295900_101380</name>
</gene>
<dbReference type="InterPro" id="IPR011045">
    <property type="entry name" value="N2O_reductase_N"/>
</dbReference>
<feature type="signal peptide" evidence="3">
    <location>
        <begin position="1"/>
        <end position="38"/>
    </location>
</feature>
<comment type="similarity">
    <text evidence="1">Belongs to the cycloisomerase 2 family.</text>
</comment>
<keyword evidence="2" id="KW-0313">Glucose metabolism</keyword>
<evidence type="ECO:0000256" key="2">
    <source>
        <dbReference type="ARBA" id="ARBA00022526"/>
    </source>
</evidence>
<dbReference type="InterPro" id="IPR019405">
    <property type="entry name" value="Lactonase_7-beta_prop"/>
</dbReference>
<proteinExistence type="inferred from homology"/>
<dbReference type="SUPFAM" id="SSF50974">
    <property type="entry name" value="Nitrous oxide reductase, N-terminal domain"/>
    <property type="match status" value="1"/>
</dbReference>
<evidence type="ECO:0000256" key="1">
    <source>
        <dbReference type="ARBA" id="ARBA00005564"/>
    </source>
</evidence>
<dbReference type="Pfam" id="PF10282">
    <property type="entry name" value="Lactonase"/>
    <property type="match status" value="1"/>
</dbReference>
<dbReference type="InterPro" id="IPR050282">
    <property type="entry name" value="Cycloisomerase_2"/>
</dbReference>
<dbReference type="OrthoDB" id="9790815at2"/>
<dbReference type="RefSeq" id="WP_085223718.1">
    <property type="nucleotide sequence ID" value="NZ_BSQD01000001.1"/>
</dbReference>
<protein>
    <submittedName>
        <fullName evidence="4">6-phosphogluconolactonase</fullName>
    </submittedName>
</protein>
<name>A0A1X7CHI1_TRICW</name>
<evidence type="ECO:0000256" key="3">
    <source>
        <dbReference type="SAM" id="SignalP"/>
    </source>
</evidence>
<dbReference type="Proteomes" id="UP000192911">
    <property type="component" value="Unassembled WGS sequence"/>
</dbReference>
<accession>A0A1X7CHI1</accession>
<evidence type="ECO:0000313" key="4">
    <source>
        <dbReference type="EMBL" id="SME96547.1"/>
    </source>
</evidence>
<dbReference type="AlphaFoldDB" id="A0A1X7CHI1"/>
<dbReference type="GO" id="GO:0005829">
    <property type="term" value="C:cytosol"/>
    <property type="evidence" value="ECO:0007669"/>
    <property type="project" value="TreeGrafter"/>
</dbReference>
<reference evidence="5" key="1">
    <citation type="submission" date="2017-04" db="EMBL/GenBank/DDBJ databases">
        <authorList>
            <person name="Varghese N."/>
            <person name="Submissions S."/>
        </authorList>
    </citation>
    <scope>NUCLEOTIDE SEQUENCE [LARGE SCALE GENOMIC DNA]</scope>
    <source>
        <strain evidence="5">Ballard 720</strain>
    </source>
</reference>
<dbReference type="GO" id="GO:0006006">
    <property type="term" value="P:glucose metabolic process"/>
    <property type="evidence" value="ECO:0007669"/>
    <property type="project" value="UniProtKB-KW"/>
</dbReference>
<dbReference type="InterPro" id="IPR015943">
    <property type="entry name" value="WD40/YVTN_repeat-like_dom_sf"/>
</dbReference>
<dbReference type="GeneID" id="95549143"/>
<keyword evidence="3" id="KW-0732">Signal</keyword>
<dbReference type="EMBL" id="FXAH01000001">
    <property type="protein sequence ID" value="SME96547.1"/>
    <property type="molecule type" value="Genomic_DNA"/>
</dbReference>
<sequence length="375" mass="40508">MTLGFSQSAPARSRLKQWTRLAAALGAMATIWSMPAHASRTYVYVSNADSQDISAYELDEASGSLAPIQTLPLGGTAMPIARSPNRPHLYVALRSKPYRVVTLFANPLDGRLTEIGSAALPESMAYISTDASGRYLFGASYGGNMLSVNRIDASGIAAQTFQTVPTGPMAHSIRTSPDNRYAFASVLGADAWLRLKLDADAGTLANDAQPAYSLPPKSGPRHFIFSGDGRFVYLIDELDGKLHVLSFDSRTDRAKPIQSVSILPPDFGSGKPWGADVHQSLDGRFVYVSERTSSTLTGYRVDSRKGTLERIGTWPTEKQPRGFGIDPSGHYLLAAGQLSDHLSVYRIDAKTGTLSAVGRYPTGKNPNWVESVTFE</sequence>
<dbReference type="PANTHER" id="PTHR30344">
    <property type="entry name" value="6-PHOSPHOGLUCONOLACTONASE-RELATED"/>
    <property type="match status" value="1"/>
</dbReference>
<dbReference type="GO" id="GO:0017057">
    <property type="term" value="F:6-phosphogluconolactonase activity"/>
    <property type="evidence" value="ECO:0007669"/>
    <property type="project" value="TreeGrafter"/>
</dbReference>
<feature type="chain" id="PRO_5012440038" evidence="3">
    <location>
        <begin position="39"/>
        <end position="375"/>
    </location>
</feature>